<sequence length="267" mass="28716">MVGSHFPCRHGGYWKGRKLGVVLRVPFYEEAIENLQEFGKKPERRLSTQIQVLKLKPQYPSTNALSSSSNRDKFKNPASLSASGLVTSNDIIRTLLDVCFLFRILPRENLLQSSKNIPGGTVPMAPTVQPTVQTSGVPILQGPNVVVGRPMTALPTANPNPGMATMPGMTTTYPQTNNLGVGQGQFAEAQEVMEVIPVLVILRELDMDVDLYGGAYGAVFPVTQAVPYGTNGQVTCDSGAKWTDTIAEKRPPPSSSSTNGPGQVTCE</sequence>
<gene>
    <name evidence="2" type="ORF">K435DRAFT_806781</name>
</gene>
<evidence type="ECO:0000256" key="1">
    <source>
        <dbReference type="SAM" id="MobiDB-lite"/>
    </source>
</evidence>
<name>A0A4V4HCR2_DENBC</name>
<reference evidence="2 3" key="1">
    <citation type="journal article" date="2019" name="Nat. Ecol. Evol.">
        <title>Megaphylogeny resolves global patterns of mushroom evolution.</title>
        <authorList>
            <person name="Varga T."/>
            <person name="Krizsan K."/>
            <person name="Foldi C."/>
            <person name="Dima B."/>
            <person name="Sanchez-Garcia M."/>
            <person name="Sanchez-Ramirez S."/>
            <person name="Szollosi G.J."/>
            <person name="Szarkandi J.G."/>
            <person name="Papp V."/>
            <person name="Albert L."/>
            <person name="Andreopoulos W."/>
            <person name="Angelini C."/>
            <person name="Antonin V."/>
            <person name="Barry K.W."/>
            <person name="Bougher N.L."/>
            <person name="Buchanan P."/>
            <person name="Buyck B."/>
            <person name="Bense V."/>
            <person name="Catcheside P."/>
            <person name="Chovatia M."/>
            <person name="Cooper J."/>
            <person name="Damon W."/>
            <person name="Desjardin D."/>
            <person name="Finy P."/>
            <person name="Geml J."/>
            <person name="Haridas S."/>
            <person name="Hughes K."/>
            <person name="Justo A."/>
            <person name="Karasinski D."/>
            <person name="Kautmanova I."/>
            <person name="Kiss B."/>
            <person name="Kocsube S."/>
            <person name="Kotiranta H."/>
            <person name="LaButti K.M."/>
            <person name="Lechner B.E."/>
            <person name="Liimatainen K."/>
            <person name="Lipzen A."/>
            <person name="Lukacs Z."/>
            <person name="Mihaltcheva S."/>
            <person name="Morgado L.N."/>
            <person name="Niskanen T."/>
            <person name="Noordeloos M.E."/>
            <person name="Ohm R.A."/>
            <person name="Ortiz-Santana B."/>
            <person name="Ovrebo C."/>
            <person name="Racz N."/>
            <person name="Riley R."/>
            <person name="Savchenko A."/>
            <person name="Shiryaev A."/>
            <person name="Soop K."/>
            <person name="Spirin V."/>
            <person name="Szebenyi C."/>
            <person name="Tomsovsky M."/>
            <person name="Tulloss R.E."/>
            <person name="Uehling J."/>
            <person name="Grigoriev I.V."/>
            <person name="Vagvolgyi C."/>
            <person name="Papp T."/>
            <person name="Martin F.M."/>
            <person name="Miettinen O."/>
            <person name="Hibbett D.S."/>
            <person name="Nagy L.G."/>
        </authorList>
    </citation>
    <scope>NUCLEOTIDE SEQUENCE [LARGE SCALE GENOMIC DNA]</scope>
    <source>
        <strain evidence="2 3">CBS 962.96</strain>
    </source>
</reference>
<dbReference type="AlphaFoldDB" id="A0A4V4HCR2"/>
<feature type="region of interest" description="Disordered" evidence="1">
    <location>
        <begin position="245"/>
        <end position="267"/>
    </location>
</feature>
<dbReference type="EMBL" id="ML179605">
    <property type="protein sequence ID" value="THU84345.1"/>
    <property type="molecule type" value="Genomic_DNA"/>
</dbReference>
<feature type="compositionally biased region" description="Polar residues" evidence="1">
    <location>
        <begin position="258"/>
        <end position="267"/>
    </location>
</feature>
<keyword evidence="3" id="KW-1185">Reference proteome</keyword>
<organism evidence="2 3">
    <name type="scientific">Dendrothele bispora (strain CBS 962.96)</name>
    <dbReference type="NCBI Taxonomy" id="1314807"/>
    <lineage>
        <taxon>Eukaryota</taxon>
        <taxon>Fungi</taxon>
        <taxon>Dikarya</taxon>
        <taxon>Basidiomycota</taxon>
        <taxon>Agaricomycotina</taxon>
        <taxon>Agaricomycetes</taxon>
        <taxon>Agaricomycetidae</taxon>
        <taxon>Agaricales</taxon>
        <taxon>Agaricales incertae sedis</taxon>
        <taxon>Dendrothele</taxon>
    </lineage>
</organism>
<dbReference type="Proteomes" id="UP000297245">
    <property type="component" value="Unassembled WGS sequence"/>
</dbReference>
<evidence type="ECO:0000313" key="3">
    <source>
        <dbReference type="Proteomes" id="UP000297245"/>
    </source>
</evidence>
<proteinExistence type="predicted"/>
<evidence type="ECO:0000313" key="2">
    <source>
        <dbReference type="EMBL" id="THU84345.1"/>
    </source>
</evidence>
<accession>A0A4V4HCR2</accession>
<protein>
    <submittedName>
        <fullName evidence="2">Uncharacterized protein</fullName>
    </submittedName>
</protein>